<name>A0A919JA14_9ACTN</name>
<dbReference type="AlphaFoldDB" id="A0A919JA14"/>
<evidence type="ECO:0000313" key="5">
    <source>
        <dbReference type="Proteomes" id="UP000598174"/>
    </source>
</evidence>
<comment type="similarity">
    <text evidence="1">Belongs to the bacterial sugar transferase family.</text>
</comment>
<comment type="caution">
    <text evidence="4">The sequence shown here is derived from an EMBL/GenBank/DDBJ whole genome shotgun (WGS) entry which is preliminary data.</text>
</comment>
<evidence type="ECO:0000256" key="1">
    <source>
        <dbReference type="ARBA" id="ARBA00006464"/>
    </source>
</evidence>
<proteinExistence type="inferred from homology"/>
<feature type="domain" description="Bacterial sugar transferase" evidence="3">
    <location>
        <begin position="2"/>
        <end position="196"/>
    </location>
</feature>
<keyword evidence="4" id="KW-0808">Transferase</keyword>
<evidence type="ECO:0000313" key="4">
    <source>
        <dbReference type="EMBL" id="GIE15808.1"/>
    </source>
</evidence>
<dbReference type="Pfam" id="PF02397">
    <property type="entry name" value="Bac_transf"/>
    <property type="match status" value="1"/>
</dbReference>
<dbReference type="EMBL" id="BOMM01000073">
    <property type="protein sequence ID" value="GIE15808.1"/>
    <property type="molecule type" value="Genomic_DNA"/>
</dbReference>
<evidence type="ECO:0000259" key="3">
    <source>
        <dbReference type="Pfam" id="PF02397"/>
    </source>
</evidence>
<feature type="transmembrane region" description="Helical" evidence="2">
    <location>
        <begin position="7"/>
        <end position="28"/>
    </location>
</feature>
<dbReference type="PANTHER" id="PTHR30576:SF10">
    <property type="entry name" value="SLL5057 PROTEIN"/>
    <property type="match status" value="1"/>
</dbReference>
<sequence length="202" mass="22567">MKRALDLLLATAGLIVIAPLLAVIWLAVRLTSPGPVIFRQERLGLGKRPFTMYKFRSMTTGNSDAVHREYVSKMLTTEDGGEPAGGLYKLTADPRVTRVGGWLRKTSLDELPQLFNIVKGEMSLVGPRPVLAWEAELFRPEAMARFDTRPGLTGLWQVSGRNLLTMPQALALDVEYVRRQSLWLDLWILARTLPAQLRRGAA</sequence>
<keyword evidence="2" id="KW-1133">Transmembrane helix</keyword>
<reference evidence="4" key="1">
    <citation type="submission" date="2021-01" db="EMBL/GenBank/DDBJ databases">
        <title>Whole genome shotgun sequence of Actinoplanes ferrugineus NBRC 15555.</title>
        <authorList>
            <person name="Komaki H."/>
            <person name="Tamura T."/>
        </authorList>
    </citation>
    <scope>NUCLEOTIDE SEQUENCE</scope>
    <source>
        <strain evidence="4">NBRC 15555</strain>
    </source>
</reference>
<dbReference type="RefSeq" id="WP_203822162.1">
    <property type="nucleotide sequence ID" value="NZ_BAAABP010000030.1"/>
</dbReference>
<keyword evidence="5" id="KW-1185">Reference proteome</keyword>
<dbReference type="Proteomes" id="UP000598174">
    <property type="component" value="Unassembled WGS sequence"/>
</dbReference>
<accession>A0A919JA14</accession>
<dbReference type="InterPro" id="IPR003362">
    <property type="entry name" value="Bact_transf"/>
</dbReference>
<gene>
    <name evidence="4" type="ORF">Afe05nite_76480</name>
</gene>
<protein>
    <submittedName>
        <fullName evidence="4">Glycosyl transferase</fullName>
    </submittedName>
</protein>
<keyword evidence="2" id="KW-0472">Membrane</keyword>
<keyword evidence="2" id="KW-0812">Transmembrane</keyword>
<organism evidence="4 5">
    <name type="scientific">Paractinoplanes ferrugineus</name>
    <dbReference type="NCBI Taxonomy" id="113564"/>
    <lineage>
        <taxon>Bacteria</taxon>
        <taxon>Bacillati</taxon>
        <taxon>Actinomycetota</taxon>
        <taxon>Actinomycetes</taxon>
        <taxon>Micromonosporales</taxon>
        <taxon>Micromonosporaceae</taxon>
        <taxon>Paractinoplanes</taxon>
    </lineage>
</organism>
<dbReference type="GO" id="GO:0016780">
    <property type="term" value="F:phosphotransferase activity, for other substituted phosphate groups"/>
    <property type="evidence" value="ECO:0007669"/>
    <property type="project" value="TreeGrafter"/>
</dbReference>
<evidence type="ECO:0000256" key="2">
    <source>
        <dbReference type="SAM" id="Phobius"/>
    </source>
</evidence>
<dbReference type="PANTHER" id="PTHR30576">
    <property type="entry name" value="COLANIC BIOSYNTHESIS UDP-GLUCOSE LIPID CARRIER TRANSFERASE"/>
    <property type="match status" value="1"/>
</dbReference>